<evidence type="ECO:0000313" key="2">
    <source>
        <dbReference type="Proteomes" id="UP000033924"/>
    </source>
</evidence>
<dbReference type="AlphaFoldDB" id="A0A0M2KK20"/>
<keyword evidence="2" id="KW-1185">Reference proteome</keyword>
<comment type="caution">
    <text evidence="1">The sequence shown here is derived from an EMBL/GenBank/DDBJ whole genome shotgun (WGS) entry which is preliminary data.</text>
</comment>
<accession>A0A0M2KK20</accession>
<sequence length="74" mass="8681">MIMASSAFLHFAINSKQVNCYCFFKKNLKDVIYYRANIADLLQLRYLIINFFIIPTRQFLRFLSAAPVGFRGHT</sequence>
<name>A0A0M2KK20_9GAMM</name>
<protein>
    <submittedName>
        <fullName evidence="1">Uncharacterized protein</fullName>
    </submittedName>
</protein>
<organism evidence="1 2">
    <name type="scientific">Erwinia tracheiphila</name>
    <dbReference type="NCBI Taxonomy" id="65700"/>
    <lineage>
        <taxon>Bacteria</taxon>
        <taxon>Pseudomonadati</taxon>
        <taxon>Pseudomonadota</taxon>
        <taxon>Gammaproteobacteria</taxon>
        <taxon>Enterobacterales</taxon>
        <taxon>Erwiniaceae</taxon>
        <taxon>Erwinia</taxon>
    </lineage>
</organism>
<proteinExistence type="predicted"/>
<dbReference type="PATRIC" id="fig|65700.7.peg.5650"/>
<dbReference type="STRING" id="65700.SY86_22715"/>
<dbReference type="EMBL" id="JXNU01000003">
    <property type="protein sequence ID" value="KKF37573.1"/>
    <property type="molecule type" value="Genomic_DNA"/>
</dbReference>
<reference evidence="1 2" key="1">
    <citation type="submission" date="2015-01" db="EMBL/GenBank/DDBJ databases">
        <title>Erwinia tracheiphila.</title>
        <authorList>
            <person name="Shapiro L.R."/>
        </authorList>
    </citation>
    <scope>NUCLEOTIDE SEQUENCE [LARGE SCALE GENOMIC DNA]</scope>
    <source>
        <strain evidence="1 2">BuffGH</strain>
    </source>
</reference>
<evidence type="ECO:0000313" key="1">
    <source>
        <dbReference type="EMBL" id="KKF37573.1"/>
    </source>
</evidence>
<gene>
    <name evidence="1" type="ORF">SY86_22715</name>
</gene>
<dbReference type="Proteomes" id="UP000033924">
    <property type="component" value="Unassembled WGS sequence"/>
</dbReference>